<sequence length="39" mass="4554">MSVFAYYFANDCFEIRGKASMDYVIESYTNFNALIDMVN</sequence>
<dbReference type="OrthoDB" id="6606668at2"/>
<evidence type="ECO:0000313" key="1">
    <source>
        <dbReference type="EMBL" id="AEG96899.1"/>
    </source>
</evidence>
<organism evidence="1 2">
    <name type="scientific">Klebsiella aerogenes (strain ATCC 13048 / DSM 30053 / CCUG 1429 / JCM 1235 / KCTC 2190 / NBRC 13534 / NCIMB 10102 / NCTC 10006 / CDC 819-56)</name>
    <name type="common">Enterobacter aerogenes</name>
    <dbReference type="NCBI Taxonomy" id="1028307"/>
    <lineage>
        <taxon>Bacteria</taxon>
        <taxon>Pseudomonadati</taxon>
        <taxon>Pseudomonadota</taxon>
        <taxon>Gammaproteobacteria</taxon>
        <taxon>Enterobacterales</taxon>
        <taxon>Enterobacteriaceae</taxon>
        <taxon>Klebsiella/Raoultella group</taxon>
        <taxon>Klebsiella</taxon>
    </lineage>
</organism>
<gene>
    <name evidence="1" type="ordered locus">EAE_09915</name>
</gene>
<dbReference type="KEGG" id="eae:EAE_09915"/>
<keyword evidence="2" id="KW-1185">Reference proteome</keyword>
<reference evidence="1 2" key="1">
    <citation type="journal article" date="2012" name="J. Bacteriol.">
        <title>Complete genome sequence of Enterobacter aerogenes KCTC 2190.</title>
        <authorList>
            <person name="Shin S.H."/>
            <person name="Kim S."/>
            <person name="Kim J.Y."/>
            <person name="Lee S."/>
            <person name="Um Y."/>
            <person name="Oh M.K."/>
            <person name="Kim Y.R."/>
            <person name="Lee J."/>
            <person name="Yang K.S."/>
        </authorList>
    </citation>
    <scope>NUCLEOTIDE SEQUENCE [LARGE SCALE GENOMIC DNA]</scope>
    <source>
        <strain evidence="1 2">KCTC 2190</strain>
    </source>
</reference>
<dbReference type="HOGENOM" id="CLU_3308954_0_0_6"/>
<accession>A0A0H3FNA2</accession>
<evidence type="ECO:0000313" key="2">
    <source>
        <dbReference type="Proteomes" id="UP000008881"/>
    </source>
</evidence>
<protein>
    <submittedName>
        <fullName evidence="1">Uncharacterized protein</fullName>
    </submittedName>
</protein>
<dbReference type="EMBL" id="CP002824">
    <property type="protein sequence ID" value="AEG96899.1"/>
    <property type="molecule type" value="Genomic_DNA"/>
</dbReference>
<dbReference type="PATRIC" id="fig|1028307.3.peg.1974"/>
<dbReference type="AlphaFoldDB" id="A0A0H3FNA2"/>
<dbReference type="Proteomes" id="UP000008881">
    <property type="component" value="Chromosome"/>
</dbReference>
<name>A0A0H3FNA2_KLEAK</name>
<proteinExistence type="predicted"/>